<dbReference type="EMBL" id="FOYZ01000002">
    <property type="protein sequence ID" value="SFR62714.1"/>
    <property type="molecule type" value="Genomic_DNA"/>
</dbReference>
<dbReference type="Proteomes" id="UP000199659">
    <property type="component" value="Unassembled WGS sequence"/>
</dbReference>
<reference evidence="1 2" key="1">
    <citation type="submission" date="2016-10" db="EMBL/GenBank/DDBJ databases">
        <authorList>
            <person name="de Groot N.N."/>
        </authorList>
    </citation>
    <scope>NUCLEOTIDE SEQUENCE [LARGE SCALE GENOMIC DNA]</scope>
    <source>
        <strain evidence="1 2">743A</strain>
    </source>
</reference>
<dbReference type="Gene3D" id="3.40.50.300">
    <property type="entry name" value="P-loop containing nucleotide triphosphate hydrolases"/>
    <property type="match status" value="1"/>
</dbReference>
<dbReference type="RefSeq" id="WP_092559138.1">
    <property type="nucleotide sequence ID" value="NZ_FOYZ01000002.1"/>
</dbReference>
<dbReference type="STRING" id="37658.SAMN05661086_00516"/>
<evidence type="ECO:0000313" key="2">
    <source>
        <dbReference type="Proteomes" id="UP000199659"/>
    </source>
</evidence>
<gene>
    <name evidence="1" type="ORF">SAMN05661086_00516</name>
</gene>
<evidence type="ECO:0000313" key="1">
    <source>
        <dbReference type="EMBL" id="SFR62714.1"/>
    </source>
</evidence>
<dbReference type="OrthoDB" id="2049243at2"/>
<accession>A0A1I6I7T2</accession>
<dbReference type="InterPro" id="IPR027417">
    <property type="entry name" value="P-loop_NTPase"/>
</dbReference>
<dbReference type="AlphaFoldDB" id="A0A1I6I7T2"/>
<keyword evidence="2" id="KW-1185">Reference proteome</keyword>
<sequence length="192" mass="22234">MTKKVIGVTGTHRGAGVTLFSVNMAVFLSQVCGLKIAVVEVNKHNDFLKIQMELSKDEKVKVTDEYFLFHSICFYKNVSQKSLPSLFNENYDSFILDLGSMETLLKDEFLRCNQKIVMCNLVEWKRDNLEHFMEAFKEIQEKKGWNFMVNLSGKEIVHELILEKGVLLQPVPVITDPFIISKEMSRLYYLLL</sequence>
<organism evidence="1 2">
    <name type="scientific">Anaeromicropila populeti</name>
    <dbReference type="NCBI Taxonomy" id="37658"/>
    <lineage>
        <taxon>Bacteria</taxon>
        <taxon>Bacillati</taxon>
        <taxon>Bacillota</taxon>
        <taxon>Clostridia</taxon>
        <taxon>Lachnospirales</taxon>
        <taxon>Lachnospiraceae</taxon>
        <taxon>Anaeromicropila</taxon>
    </lineage>
</organism>
<name>A0A1I6I7T2_9FIRM</name>
<evidence type="ECO:0008006" key="3">
    <source>
        <dbReference type="Google" id="ProtNLM"/>
    </source>
</evidence>
<protein>
    <recommendedName>
        <fullName evidence="3">CobQ/CobB/MinD/ParA nucleotide binding domain-containing protein</fullName>
    </recommendedName>
</protein>
<proteinExistence type="predicted"/>